<name>A0A9P6SM87_9FUNG</name>
<protein>
    <submittedName>
        <fullName evidence="1">Uncharacterized protein</fullName>
    </submittedName>
</protein>
<gene>
    <name evidence="1" type="ORF">BGZ65_004161</name>
</gene>
<proteinExistence type="predicted"/>
<organism evidence="1 2">
    <name type="scientific">Modicella reniformis</name>
    <dbReference type="NCBI Taxonomy" id="1440133"/>
    <lineage>
        <taxon>Eukaryota</taxon>
        <taxon>Fungi</taxon>
        <taxon>Fungi incertae sedis</taxon>
        <taxon>Mucoromycota</taxon>
        <taxon>Mortierellomycotina</taxon>
        <taxon>Mortierellomycetes</taxon>
        <taxon>Mortierellales</taxon>
        <taxon>Mortierellaceae</taxon>
        <taxon>Modicella</taxon>
    </lineage>
</organism>
<keyword evidence="2" id="KW-1185">Reference proteome</keyword>
<evidence type="ECO:0000313" key="2">
    <source>
        <dbReference type="Proteomes" id="UP000749646"/>
    </source>
</evidence>
<dbReference type="Proteomes" id="UP000749646">
    <property type="component" value="Unassembled WGS sequence"/>
</dbReference>
<comment type="caution">
    <text evidence="1">The sequence shown here is derived from an EMBL/GenBank/DDBJ whole genome shotgun (WGS) entry which is preliminary data.</text>
</comment>
<evidence type="ECO:0000313" key="1">
    <source>
        <dbReference type="EMBL" id="KAF9981248.1"/>
    </source>
</evidence>
<dbReference type="EMBL" id="JAAAHW010003725">
    <property type="protein sequence ID" value="KAF9981248.1"/>
    <property type="molecule type" value="Genomic_DNA"/>
</dbReference>
<feature type="non-terminal residue" evidence="1">
    <location>
        <position position="1"/>
    </location>
</feature>
<dbReference type="AlphaFoldDB" id="A0A9P6SM87"/>
<sequence length="173" mass="17896">NGGGAGSENGIELGLDVQSNTVNTSGISSAAIKAESSMFGPLAELLDQNNINGTSSRTHPLAQSMTRSDLFADQSGIINTSTATSSIPDQQPIMDTPVSSMTSAVEGFTTSSQAPVSTAGLILASQPLKAQAQQPHTVTSQALLTSHPPSEYFFLSGSMCIGVPQQQVQQEQQ</sequence>
<accession>A0A9P6SM87</accession>
<reference evidence="1" key="1">
    <citation type="journal article" date="2020" name="Fungal Divers.">
        <title>Resolving the Mortierellaceae phylogeny through synthesis of multi-gene phylogenetics and phylogenomics.</title>
        <authorList>
            <person name="Vandepol N."/>
            <person name="Liber J."/>
            <person name="Desiro A."/>
            <person name="Na H."/>
            <person name="Kennedy M."/>
            <person name="Barry K."/>
            <person name="Grigoriev I.V."/>
            <person name="Miller A.N."/>
            <person name="O'Donnell K."/>
            <person name="Stajich J.E."/>
            <person name="Bonito G."/>
        </authorList>
    </citation>
    <scope>NUCLEOTIDE SEQUENCE</scope>
    <source>
        <strain evidence="1">MES-2147</strain>
    </source>
</reference>